<dbReference type="AlphaFoldDB" id="A0A1F6DIV3"/>
<keyword evidence="1" id="KW-0732">Signal</keyword>
<dbReference type="STRING" id="1798491.A3C87_00120"/>
<dbReference type="EMBL" id="MFLE01000018">
    <property type="protein sequence ID" value="OGG61379.1"/>
    <property type="molecule type" value="Genomic_DNA"/>
</dbReference>
<evidence type="ECO:0008006" key="4">
    <source>
        <dbReference type="Google" id="ProtNLM"/>
    </source>
</evidence>
<proteinExistence type="predicted"/>
<dbReference type="Proteomes" id="UP000176511">
    <property type="component" value="Unassembled WGS sequence"/>
</dbReference>
<feature type="chain" id="PRO_5009523901" description="Outer membrane protein beta-barrel domain-containing protein" evidence="1">
    <location>
        <begin position="22"/>
        <end position="252"/>
    </location>
</feature>
<evidence type="ECO:0000313" key="3">
    <source>
        <dbReference type="Proteomes" id="UP000176511"/>
    </source>
</evidence>
<evidence type="ECO:0000313" key="2">
    <source>
        <dbReference type="EMBL" id="OGG61379.1"/>
    </source>
</evidence>
<name>A0A1F6DIV3_9BACT</name>
<protein>
    <recommendedName>
        <fullName evidence="4">Outer membrane protein beta-barrel domain-containing protein</fullName>
    </recommendedName>
</protein>
<accession>A0A1F6DIV3</accession>
<gene>
    <name evidence="2" type="ORF">A3C87_00120</name>
</gene>
<reference evidence="2 3" key="1">
    <citation type="journal article" date="2016" name="Nat. Commun.">
        <title>Thousands of microbial genomes shed light on interconnected biogeochemical processes in an aquifer system.</title>
        <authorList>
            <person name="Anantharaman K."/>
            <person name="Brown C.T."/>
            <person name="Hug L.A."/>
            <person name="Sharon I."/>
            <person name="Castelle C.J."/>
            <person name="Probst A.J."/>
            <person name="Thomas B.C."/>
            <person name="Singh A."/>
            <person name="Wilkins M.J."/>
            <person name="Karaoz U."/>
            <person name="Brodie E.L."/>
            <person name="Williams K.H."/>
            <person name="Hubbard S.S."/>
            <person name="Banfield J.F."/>
        </authorList>
    </citation>
    <scope>NUCLEOTIDE SEQUENCE [LARGE SCALE GENOMIC DNA]</scope>
</reference>
<feature type="signal peptide" evidence="1">
    <location>
        <begin position="1"/>
        <end position="21"/>
    </location>
</feature>
<evidence type="ECO:0000256" key="1">
    <source>
        <dbReference type="SAM" id="SignalP"/>
    </source>
</evidence>
<organism evidence="2 3">
    <name type="scientific">Candidatus Kaiserbacteria bacterium RIFCSPHIGHO2_02_FULL_49_34</name>
    <dbReference type="NCBI Taxonomy" id="1798491"/>
    <lineage>
        <taxon>Bacteria</taxon>
        <taxon>Candidatus Kaiseribacteriota</taxon>
    </lineage>
</organism>
<sequence length="252" mass="27223">MKTISFATLAAVSLIATAVHAGEPVNKYPGSSWGSVGNTSPSEKDNFIATIHAEQGMVVANGDDWNLAPFVTGTVTVDSKGYDWNNKAVLRGGVKLEHTVPHGIVALRTGVAYEDRFRSGESDSSLFVSAEHWLGWGYGTHFPGSTWGQLGYGMSPAEKDNISLMVHAEQGLFATKFDSGRLVPFVDATISRDTKGYNWNNKNQFGAGVKYSIPMTDNGVFDVGIKYTRETMTKSGASASNVGVFATYWFGW</sequence>
<comment type="caution">
    <text evidence="2">The sequence shown here is derived from an EMBL/GenBank/DDBJ whole genome shotgun (WGS) entry which is preliminary data.</text>
</comment>